<evidence type="ECO:0000256" key="11">
    <source>
        <dbReference type="ARBA" id="ARBA00023098"/>
    </source>
</evidence>
<feature type="transmembrane region" description="Helical" evidence="17">
    <location>
        <begin position="602"/>
        <end position="625"/>
    </location>
</feature>
<dbReference type="eggNOG" id="KOG1933">
    <property type="taxonomic scope" value="Eukaryota"/>
</dbReference>
<feature type="region of interest" description="Disordered" evidence="16">
    <location>
        <begin position="1088"/>
        <end position="1114"/>
    </location>
</feature>
<evidence type="ECO:0000256" key="12">
    <source>
        <dbReference type="ARBA" id="ARBA00023121"/>
    </source>
</evidence>
<evidence type="ECO:0000256" key="3">
    <source>
        <dbReference type="ARBA" id="ARBA00007410"/>
    </source>
</evidence>
<proteinExistence type="inferred from homology"/>
<comment type="subcellular location">
    <subcellularLocation>
        <location evidence="1">Endoplasmic reticulum membrane</location>
        <topology evidence="1">Multi-pass membrane protein</topology>
    </subcellularLocation>
    <subcellularLocation>
        <location evidence="2">Golgi apparatus membrane</location>
        <topology evidence="2">Multi-pass membrane protein</topology>
    </subcellularLocation>
</comment>
<evidence type="ECO:0000256" key="10">
    <source>
        <dbReference type="ARBA" id="ARBA00023034"/>
    </source>
</evidence>
<feature type="transmembrane region" description="Helical" evidence="17">
    <location>
        <begin position="276"/>
        <end position="294"/>
    </location>
</feature>
<accession>N1Q3Z6</accession>
<evidence type="ECO:0000256" key="18">
    <source>
        <dbReference type="SAM" id="SignalP"/>
    </source>
</evidence>
<dbReference type="OMA" id="EFQFRPM"/>
<dbReference type="Gene3D" id="2.130.10.10">
    <property type="entry name" value="YVTN repeat-like/Quinoprotein amine dehydrogenase"/>
    <property type="match status" value="1"/>
</dbReference>
<dbReference type="PANTHER" id="PTHR46378:SF1">
    <property type="entry name" value="STEROL REGULATORY ELEMENT-BINDING PROTEIN CLEAVAGE-ACTIVATING PROTEIN"/>
    <property type="match status" value="1"/>
</dbReference>
<dbReference type="InterPro" id="IPR030225">
    <property type="entry name" value="SCAP"/>
</dbReference>
<evidence type="ECO:0000256" key="6">
    <source>
        <dbReference type="ARBA" id="ARBA00022692"/>
    </source>
</evidence>
<dbReference type="Pfam" id="PF12349">
    <property type="entry name" value="Sterol-sensing"/>
    <property type="match status" value="1"/>
</dbReference>
<evidence type="ECO:0000256" key="8">
    <source>
        <dbReference type="ARBA" id="ARBA00022824"/>
    </source>
</evidence>
<feature type="transmembrane region" description="Helical" evidence="17">
    <location>
        <begin position="342"/>
        <end position="363"/>
    </location>
</feature>
<feature type="transmembrane region" description="Helical" evidence="17">
    <location>
        <begin position="405"/>
        <end position="431"/>
    </location>
</feature>
<evidence type="ECO:0000256" key="14">
    <source>
        <dbReference type="ARBA" id="ARBA00023180"/>
    </source>
</evidence>
<feature type="transmembrane region" description="Helical" evidence="17">
    <location>
        <begin position="375"/>
        <end position="399"/>
    </location>
</feature>
<evidence type="ECO:0000256" key="4">
    <source>
        <dbReference type="ARBA" id="ARBA00019541"/>
    </source>
</evidence>
<sequence length="1114" mass="122387">MSRISGSALGLMLWYLLSPLRGTTQPPRLSAGHPIRRAFYRHGKTTATHWMVAMLLSVAIAMGFSYPTLFLSNNPTAGFSAYPHHVWTTAKPVGDSNATVDVEMRQIWVHGSYMHALDKDVLKRCLAVQQSLVGDEGLSNIVPALDDRLRSSTLQWGYHSPLMYWNNSVDTIEADTDILKTINEQRQTASSLNVVLRPASVFAGKKFDRRRLIAADALVITLVNKVENNAGHTWQHKMQALSRGVCDKCTLFPSDGNVTRKRVYEFSFMPLSAHEHIALTLAYSCMALYVLVALRRMKAFHSRFGLVVTAITQMTCSILASFTICAILKINLSMIPQNAYPFVVLVLGVENMFRLINAILAYPPTMPTEIRIANALGDIGPISVAAAAQNLTILALLSTVVSPGVAAFCAFAAIATLFDVFFLLTFFVAVLNVDIHRLELQDAIAAKHSHPPQKRRTSAAKDTWFDALVQGRLPFSTRMAGTAVTTTFVLSLNYHFFEHKEKAGNLRYLLSLLQGGTPSLTDLDTFAPPPMNASLTPGEWMRMQDFDTAKEVMRLAKPGEDSFVVRVFAPLVVILGGSDRTDVSGSTEVWIHALRSFVIHHFYPVAVAVVFIVAFVAVLMNFLLYNAAGDEDNEIALHEMRDPLMVTTIGLPHKLDVVKMASNDSGHLVTIALDRTIAVSIIDRSNQTHYTIAMPQHVLDQITWPVYHLAIDDAGEWIVCHCADNKIFAYNVSTGSMVPNLVQYPDDHPAVIFSFASLSSSTGSKLYFLVLTSGARLAMSCMEDGTSSGTDLANVPLVGASMVDTSSQGRRLLIVTEEANLVSYLWSESLWIKGNALPLRNESTSERLCANAGLQLYTDLDTEMIVVTVGSTATFLDNASLSKVATLHLPVGSTHVGKLLLGPSRRCPACNGIAFRQMAVATQNNDNGEFFMNTWSVGDVPDVCFCLSQSSSTCLGLQDAVKDTQIVSSPEAWSAVKSQTILGLRRRQQQQDSESVAARQQPSMPELRQRRHARRNTQAQRENVSEAWEAYRLSLDGEFETIDVPEDSNVSLSHDRSLYVNSAGPVVALDAQAVAVAFGNTVKVIRNSRRGSMSRPPGLSSRERQSSLISRRAR</sequence>
<keyword evidence="15" id="KW-0753">Steroid metabolism</keyword>
<feature type="transmembrane region" description="Helical" evidence="17">
    <location>
        <begin position="306"/>
        <end position="330"/>
    </location>
</feature>
<evidence type="ECO:0000313" key="20">
    <source>
        <dbReference type="EMBL" id="EME49958.1"/>
    </source>
</evidence>
<dbReference type="STRING" id="675120.N1Q3Z6"/>
<dbReference type="AlphaFoldDB" id="N1Q3Z6"/>
<name>N1Q3Z6_DOTSN</name>
<keyword evidence="8" id="KW-0256">Endoplasmic reticulum</keyword>
<evidence type="ECO:0000256" key="13">
    <source>
        <dbReference type="ARBA" id="ARBA00023136"/>
    </source>
</evidence>
<evidence type="ECO:0000313" key="21">
    <source>
        <dbReference type="Proteomes" id="UP000016933"/>
    </source>
</evidence>
<feature type="signal peptide" evidence="18">
    <location>
        <begin position="1"/>
        <end position="22"/>
    </location>
</feature>
<dbReference type="GO" id="GO:0008202">
    <property type="term" value="P:steroid metabolic process"/>
    <property type="evidence" value="ECO:0007669"/>
    <property type="project" value="UniProtKB-KW"/>
</dbReference>
<dbReference type="InterPro" id="IPR053958">
    <property type="entry name" value="HMGCR/SNAP/NPC1-like_SSD"/>
</dbReference>
<keyword evidence="5" id="KW-0853">WD repeat</keyword>
<organism evidence="20 21">
    <name type="scientific">Dothistroma septosporum (strain NZE10 / CBS 128990)</name>
    <name type="common">Red band needle blight fungus</name>
    <name type="synonym">Mycosphaerella pini</name>
    <dbReference type="NCBI Taxonomy" id="675120"/>
    <lineage>
        <taxon>Eukaryota</taxon>
        <taxon>Fungi</taxon>
        <taxon>Dikarya</taxon>
        <taxon>Ascomycota</taxon>
        <taxon>Pezizomycotina</taxon>
        <taxon>Dothideomycetes</taxon>
        <taxon>Dothideomycetidae</taxon>
        <taxon>Mycosphaerellales</taxon>
        <taxon>Mycosphaerellaceae</taxon>
        <taxon>Dothistroma</taxon>
    </lineage>
</organism>
<evidence type="ECO:0000256" key="17">
    <source>
        <dbReference type="SAM" id="Phobius"/>
    </source>
</evidence>
<keyword evidence="14" id="KW-0325">Glycoprotein</keyword>
<evidence type="ECO:0000256" key="7">
    <source>
        <dbReference type="ARBA" id="ARBA00022737"/>
    </source>
</evidence>
<keyword evidence="12" id="KW-0446">Lipid-binding</keyword>
<evidence type="ECO:0000256" key="5">
    <source>
        <dbReference type="ARBA" id="ARBA00022574"/>
    </source>
</evidence>
<evidence type="ECO:0000259" key="19">
    <source>
        <dbReference type="PROSITE" id="PS50156"/>
    </source>
</evidence>
<dbReference type="PANTHER" id="PTHR46378">
    <property type="entry name" value="STEROL REGULATORY ELEMENT-BINDING PROTEIN CLEAVAGE-ACTIVATING PROTEIN"/>
    <property type="match status" value="1"/>
</dbReference>
<dbReference type="OrthoDB" id="1914839at2759"/>
<keyword evidence="13 17" id="KW-0472">Membrane</keyword>
<dbReference type="GO" id="GO:0005789">
    <property type="term" value="C:endoplasmic reticulum membrane"/>
    <property type="evidence" value="ECO:0007669"/>
    <property type="project" value="UniProtKB-SubCell"/>
</dbReference>
<gene>
    <name evidence="20" type="ORF">DOTSEDRAFT_68693</name>
</gene>
<comment type="similarity">
    <text evidence="3">Belongs to the WD repeat SCAP family.</text>
</comment>
<dbReference type="PROSITE" id="PS50156">
    <property type="entry name" value="SSD"/>
    <property type="match status" value="1"/>
</dbReference>
<evidence type="ECO:0000256" key="2">
    <source>
        <dbReference type="ARBA" id="ARBA00004653"/>
    </source>
</evidence>
<keyword evidence="7" id="KW-0677">Repeat</keyword>
<keyword evidence="21" id="KW-1185">Reference proteome</keyword>
<feature type="region of interest" description="Disordered" evidence="16">
    <location>
        <begin position="986"/>
        <end position="1021"/>
    </location>
</feature>
<dbReference type="InterPro" id="IPR015943">
    <property type="entry name" value="WD40/YVTN_repeat-like_dom_sf"/>
</dbReference>
<dbReference type="Proteomes" id="UP000016933">
    <property type="component" value="Unassembled WGS sequence"/>
</dbReference>
<evidence type="ECO:0000256" key="9">
    <source>
        <dbReference type="ARBA" id="ARBA00022989"/>
    </source>
</evidence>
<feature type="chain" id="PRO_5004109866" description="Sterol regulatory element-binding protein cleavage-activating protein" evidence="18">
    <location>
        <begin position="23"/>
        <end position="1114"/>
    </location>
</feature>
<keyword evidence="6 17" id="KW-0812">Transmembrane</keyword>
<dbReference type="InterPro" id="IPR000731">
    <property type="entry name" value="SSD"/>
</dbReference>
<dbReference type="GO" id="GO:0032934">
    <property type="term" value="F:sterol binding"/>
    <property type="evidence" value="ECO:0007669"/>
    <property type="project" value="InterPro"/>
</dbReference>
<dbReference type="SUPFAM" id="SSF50978">
    <property type="entry name" value="WD40 repeat-like"/>
    <property type="match status" value="1"/>
</dbReference>
<dbReference type="EMBL" id="KB446535">
    <property type="protein sequence ID" value="EME49958.1"/>
    <property type="molecule type" value="Genomic_DNA"/>
</dbReference>
<keyword evidence="18" id="KW-0732">Signal</keyword>
<dbReference type="GO" id="GO:0032936">
    <property type="term" value="C:SREBP-SCAP complex"/>
    <property type="evidence" value="ECO:0007669"/>
    <property type="project" value="TreeGrafter"/>
</dbReference>
<dbReference type="InterPro" id="IPR036322">
    <property type="entry name" value="WD40_repeat_dom_sf"/>
</dbReference>
<evidence type="ECO:0000256" key="1">
    <source>
        <dbReference type="ARBA" id="ARBA00004477"/>
    </source>
</evidence>
<reference evidence="20 21" key="2">
    <citation type="journal article" date="2012" name="PLoS Pathog.">
        <title>Diverse lifestyles and strategies of plant pathogenesis encoded in the genomes of eighteen Dothideomycetes fungi.</title>
        <authorList>
            <person name="Ohm R.A."/>
            <person name="Feau N."/>
            <person name="Henrissat B."/>
            <person name="Schoch C.L."/>
            <person name="Horwitz B.A."/>
            <person name="Barry K.W."/>
            <person name="Condon B.J."/>
            <person name="Copeland A.C."/>
            <person name="Dhillon B."/>
            <person name="Glaser F."/>
            <person name="Hesse C.N."/>
            <person name="Kosti I."/>
            <person name="LaButti K."/>
            <person name="Lindquist E.A."/>
            <person name="Lucas S."/>
            <person name="Salamov A.A."/>
            <person name="Bradshaw R.E."/>
            <person name="Ciuffetti L."/>
            <person name="Hamelin R.C."/>
            <person name="Kema G.H.J."/>
            <person name="Lawrence C."/>
            <person name="Scott J.A."/>
            <person name="Spatafora J.W."/>
            <person name="Turgeon B.G."/>
            <person name="de Wit P.J.G.M."/>
            <person name="Zhong S."/>
            <person name="Goodwin S.B."/>
            <person name="Grigoriev I.V."/>
        </authorList>
    </citation>
    <scope>NUCLEOTIDE SEQUENCE [LARGE SCALE GENOMIC DNA]</scope>
    <source>
        <strain evidence="21">NZE10 / CBS 128990</strain>
    </source>
</reference>
<keyword evidence="11" id="KW-0443">Lipid metabolism</keyword>
<dbReference type="GO" id="GO:0032933">
    <property type="term" value="P:SREBP signaling pathway"/>
    <property type="evidence" value="ECO:0007669"/>
    <property type="project" value="InterPro"/>
</dbReference>
<feature type="compositionally biased region" description="Polar residues" evidence="16">
    <location>
        <begin position="990"/>
        <end position="1003"/>
    </location>
</feature>
<protein>
    <recommendedName>
        <fullName evidence="4">Sterol regulatory element-binding protein cleavage-activating protein</fullName>
    </recommendedName>
</protein>
<feature type="domain" description="SSD" evidence="19">
    <location>
        <begin position="275"/>
        <end position="433"/>
    </location>
</feature>
<evidence type="ECO:0000256" key="15">
    <source>
        <dbReference type="ARBA" id="ARBA00023221"/>
    </source>
</evidence>
<reference evidence="21" key="1">
    <citation type="journal article" date="2012" name="PLoS Genet.">
        <title>The genomes of the fungal plant pathogens Cladosporium fulvum and Dothistroma septosporum reveal adaptation to different hosts and lifestyles but also signatures of common ancestry.</title>
        <authorList>
            <person name="de Wit P.J.G.M."/>
            <person name="van der Burgt A."/>
            <person name="Oekmen B."/>
            <person name="Stergiopoulos I."/>
            <person name="Abd-Elsalam K.A."/>
            <person name="Aerts A.L."/>
            <person name="Bahkali A.H."/>
            <person name="Beenen H.G."/>
            <person name="Chettri P."/>
            <person name="Cox M.P."/>
            <person name="Datema E."/>
            <person name="de Vries R.P."/>
            <person name="Dhillon B."/>
            <person name="Ganley A.R."/>
            <person name="Griffiths S.A."/>
            <person name="Guo Y."/>
            <person name="Hamelin R.C."/>
            <person name="Henrissat B."/>
            <person name="Kabir M.S."/>
            <person name="Jashni M.K."/>
            <person name="Kema G."/>
            <person name="Klaubauf S."/>
            <person name="Lapidus A."/>
            <person name="Levasseur A."/>
            <person name="Lindquist E."/>
            <person name="Mehrabi R."/>
            <person name="Ohm R.A."/>
            <person name="Owen T.J."/>
            <person name="Salamov A."/>
            <person name="Schwelm A."/>
            <person name="Schijlen E."/>
            <person name="Sun H."/>
            <person name="van den Burg H.A."/>
            <person name="van Ham R.C.H.J."/>
            <person name="Zhang S."/>
            <person name="Goodwin S.B."/>
            <person name="Grigoriev I.V."/>
            <person name="Collemare J."/>
            <person name="Bradshaw R.E."/>
        </authorList>
    </citation>
    <scope>NUCLEOTIDE SEQUENCE [LARGE SCALE GENOMIC DNA]</scope>
    <source>
        <strain evidence="21">NZE10 / CBS 128990</strain>
    </source>
</reference>
<dbReference type="HOGENOM" id="CLU_004183_0_0_1"/>
<keyword evidence="10" id="KW-0333">Golgi apparatus</keyword>
<dbReference type="GO" id="GO:0000139">
    <property type="term" value="C:Golgi membrane"/>
    <property type="evidence" value="ECO:0007669"/>
    <property type="project" value="UniProtKB-SubCell"/>
</dbReference>
<evidence type="ECO:0000256" key="16">
    <source>
        <dbReference type="SAM" id="MobiDB-lite"/>
    </source>
</evidence>
<dbReference type="GO" id="GO:0045540">
    <property type="term" value="P:regulation of cholesterol biosynthetic process"/>
    <property type="evidence" value="ECO:0007669"/>
    <property type="project" value="TreeGrafter"/>
</dbReference>
<keyword evidence="9 17" id="KW-1133">Transmembrane helix</keyword>